<sequence>MLTTNTKIVLIAAINLFISNKCYAQVLNDSSVLGCSPPVSTIVNSDLPFNSTGTFRLDPSSAFGDPWYLSIIVTERRDLNYVHGDNLACE</sequence>
<evidence type="ECO:0000313" key="2">
    <source>
        <dbReference type="EMBL" id="RYN79653.1"/>
    </source>
</evidence>
<evidence type="ECO:0000256" key="1">
    <source>
        <dbReference type="SAM" id="SignalP"/>
    </source>
</evidence>
<protein>
    <submittedName>
        <fullName evidence="2">Uncharacterized protein</fullName>
    </submittedName>
</protein>
<evidence type="ECO:0000313" key="3">
    <source>
        <dbReference type="Proteomes" id="UP000291422"/>
    </source>
</evidence>
<accession>A0A4Q4NMD6</accession>
<dbReference type="VEuPathDB" id="FungiDB:CC77DRAFT_714442"/>
<dbReference type="Proteomes" id="UP000291422">
    <property type="component" value="Unassembled WGS sequence"/>
</dbReference>
<keyword evidence="1" id="KW-0732">Signal</keyword>
<organism evidence="2 3">
    <name type="scientific">Alternaria alternata</name>
    <name type="common">Alternaria rot fungus</name>
    <name type="synonym">Torula alternata</name>
    <dbReference type="NCBI Taxonomy" id="5599"/>
    <lineage>
        <taxon>Eukaryota</taxon>
        <taxon>Fungi</taxon>
        <taxon>Dikarya</taxon>
        <taxon>Ascomycota</taxon>
        <taxon>Pezizomycotina</taxon>
        <taxon>Dothideomycetes</taxon>
        <taxon>Pleosporomycetidae</taxon>
        <taxon>Pleosporales</taxon>
        <taxon>Pleosporineae</taxon>
        <taxon>Pleosporaceae</taxon>
        <taxon>Alternaria</taxon>
        <taxon>Alternaria sect. Alternaria</taxon>
        <taxon>Alternaria alternata complex</taxon>
    </lineage>
</organism>
<reference evidence="3" key="1">
    <citation type="journal article" date="2019" name="bioRxiv">
        <title>Genomics, evolutionary history and diagnostics of the Alternaria alternata species group including apple and Asian pear pathotypes.</title>
        <authorList>
            <person name="Armitage A.D."/>
            <person name="Cockerton H.M."/>
            <person name="Sreenivasaprasad S."/>
            <person name="Woodhall J.W."/>
            <person name="Lane C.R."/>
            <person name="Harrison R.J."/>
            <person name="Clarkson J.P."/>
        </authorList>
    </citation>
    <scope>NUCLEOTIDE SEQUENCE [LARGE SCALE GENOMIC DNA]</scope>
    <source>
        <strain evidence="3">FERA 1177</strain>
    </source>
</reference>
<feature type="chain" id="PRO_5020294599" evidence="1">
    <location>
        <begin position="25"/>
        <end position="90"/>
    </location>
</feature>
<name>A0A4Q4NMD6_ALTAL</name>
<dbReference type="AlphaFoldDB" id="A0A4Q4NMD6"/>
<feature type="signal peptide" evidence="1">
    <location>
        <begin position="1"/>
        <end position="24"/>
    </location>
</feature>
<comment type="caution">
    <text evidence="2">The sequence shown here is derived from an EMBL/GenBank/DDBJ whole genome shotgun (WGS) entry which is preliminary data.</text>
</comment>
<proteinExistence type="predicted"/>
<gene>
    <name evidence="2" type="ORF">AA0117_g3719</name>
</gene>
<dbReference type="EMBL" id="PDXD01000005">
    <property type="protein sequence ID" value="RYN79653.1"/>
    <property type="molecule type" value="Genomic_DNA"/>
</dbReference>